<evidence type="ECO:0000313" key="1">
    <source>
        <dbReference type="EnsemblMetazoa" id="RPRC005644-PA"/>
    </source>
</evidence>
<dbReference type="EnsemblMetazoa" id="RPRC005644-RA">
    <property type="protein sequence ID" value="RPRC005644-PA"/>
    <property type="gene ID" value="RPRC005644"/>
</dbReference>
<dbReference type="EMBL" id="ACPB03012022">
    <property type="status" value="NOT_ANNOTATED_CDS"/>
    <property type="molecule type" value="Genomic_DNA"/>
</dbReference>
<evidence type="ECO:0000313" key="2">
    <source>
        <dbReference type="Proteomes" id="UP000015103"/>
    </source>
</evidence>
<dbReference type="InParanoid" id="T1HNM0"/>
<name>T1HNM0_RHOPR</name>
<organism evidence="1 2">
    <name type="scientific">Rhodnius prolixus</name>
    <name type="common">Triatomid bug</name>
    <dbReference type="NCBI Taxonomy" id="13249"/>
    <lineage>
        <taxon>Eukaryota</taxon>
        <taxon>Metazoa</taxon>
        <taxon>Ecdysozoa</taxon>
        <taxon>Arthropoda</taxon>
        <taxon>Hexapoda</taxon>
        <taxon>Insecta</taxon>
        <taxon>Pterygota</taxon>
        <taxon>Neoptera</taxon>
        <taxon>Paraneoptera</taxon>
        <taxon>Hemiptera</taxon>
        <taxon>Heteroptera</taxon>
        <taxon>Panheteroptera</taxon>
        <taxon>Cimicomorpha</taxon>
        <taxon>Reduviidae</taxon>
        <taxon>Triatominae</taxon>
        <taxon>Rhodnius</taxon>
    </lineage>
</organism>
<dbReference type="Proteomes" id="UP000015103">
    <property type="component" value="Unassembled WGS sequence"/>
</dbReference>
<proteinExistence type="predicted"/>
<keyword evidence="2" id="KW-1185">Reference proteome</keyword>
<reference evidence="1" key="1">
    <citation type="submission" date="2015-05" db="UniProtKB">
        <authorList>
            <consortium name="EnsemblMetazoa"/>
        </authorList>
    </citation>
    <scope>IDENTIFICATION</scope>
</reference>
<sequence>MWSVIPLLIVSVVVPSTAVLTVTTQSPSSATMINTTHADNLVNSDLIKNNANSITTMSTTHCPRREHLSNSWAGLTIERRVKMSPLVFHGLAVETYPPVSSQQAPPKGFYYTAQFWLISVYKGAQPLAKYFDYGPPVNGVYDIRDRENSKFLLIYVPKPALLQSILQNSLTVPKIRNRWGAETAGKVGWEDFITGEFSTLREIAYGSHAQTGKDPKKRLITH</sequence>
<dbReference type="HOGENOM" id="CLU_1246720_0_0_1"/>
<dbReference type="AlphaFoldDB" id="T1HNM0"/>
<dbReference type="VEuPathDB" id="VectorBase:RPRC005644"/>
<protein>
    <submittedName>
        <fullName evidence="1">Uncharacterized protein</fullName>
    </submittedName>
</protein>
<accession>T1HNM0</accession>